<evidence type="ECO:0000256" key="3">
    <source>
        <dbReference type="ARBA" id="ARBA00022553"/>
    </source>
</evidence>
<evidence type="ECO:0000256" key="1">
    <source>
        <dbReference type="ARBA" id="ARBA00000085"/>
    </source>
</evidence>
<dbReference type="SMART" id="SM00388">
    <property type="entry name" value="HisKA"/>
    <property type="match status" value="1"/>
</dbReference>
<keyword evidence="3" id="KW-0597">Phosphoprotein</keyword>
<dbReference type="EMBL" id="AP025592">
    <property type="protein sequence ID" value="BDG10043.1"/>
    <property type="molecule type" value="Genomic_DNA"/>
</dbReference>
<evidence type="ECO:0000256" key="2">
    <source>
        <dbReference type="ARBA" id="ARBA00012438"/>
    </source>
</evidence>
<dbReference type="Gene3D" id="3.30.565.10">
    <property type="entry name" value="Histidine kinase-like ATPase, C-terminal domain"/>
    <property type="match status" value="1"/>
</dbReference>
<dbReference type="Pfam" id="PF00512">
    <property type="entry name" value="HisKA"/>
    <property type="match status" value="1"/>
</dbReference>
<evidence type="ECO:0000256" key="6">
    <source>
        <dbReference type="ARBA" id="ARBA00022777"/>
    </source>
</evidence>
<dbReference type="CDD" id="cd00075">
    <property type="entry name" value="HATPase"/>
    <property type="match status" value="1"/>
</dbReference>
<dbReference type="CDD" id="cd00082">
    <property type="entry name" value="HisKA"/>
    <property type="match status" value="1"/>
</dbReference>
<dbReference type="SMART" id="SM00387">
    <property type="entry name" value="HATPase_c"/>
    <property type="match status" value="1"/>
</dbReference>
<gene>
    <name evidence="10" type="ORF">AMPC_31560</name>
</gene>
<dbReference type="Proteomes" id="UP001162734">
    <property type="component" value="Chromosome"/>
</dbReference>
<evidence type="ECO:0000256" key="4">
    <source>
        <dbReference type="ARBA" id="ARBA00022679"/>
    </source>
</evidence>
<keyword evidence="4" id="KW-0808">Transferase</keyword>
<dbReference type="SUPFAM" id="SSF55874">
    <property type="entry name" value="ATPase domain of HSP90 chaperone/DNA topoisomerase II/histidine kinase"/>
    <property type="match status" value="1"/>
</dbReference>
<evidence type="ECO:0000256" key="8">
    <source>
        <dbReference type="ARBA" id="ARBA00023012"/>
    </source>
</evidence>
<dbReference type="InterPro" id="IPR005467">
    <property type="entry name" value="His_kinase_dom"/>
</dbReference>
<dbReference type="InterPro" id="IPR004358">
    <property type="entry name" value="Sig_transdc_His_kin-like_C"/>
</dbReference>
<dbReference type="SUPFAM" id="SSF47384">
    <property type="entry name" value="Homodimeric domain of signal transducing histidine kinase"/>
    <property type="match status" value="1"/>
</dbReference>
<dbReference type="Gene3D" id="1.10.287.130">
    <property type="match status" value="1"/>
</dbReference>
<organism evidence="10 11">
    <name type="scientific">Anaeromyxobacter paludicola</name>
    <dbReference type="NCBI Taxonomy" id="2918171"/>
    <lineage>
        <taxon>Bacteria</taxon>
        <taxon>Pseudomonadati</taxon>
        <taxon>Myxococcota</taxon>
        <taxon>Myxococcia</taxon>
        <taxon>Myxococcales</taxon>
        <taxon>Cystobacterineae</taxon>
        <taxon>Anaeromyxobacteraceae</taxon>
        <taxon>Anaeromyxobacter</taxon>
    </lineage>
</organism>
<dbReference type="EC" id="2.7.13.3" evidence="2"/>
<dbReference type="InterPro" id="IPR036097">
    <property type="entry name" value="HisK_dim/P_sf"/>
</dbReference>
<keyword evidence="7" id="KW-0067">ATP-binding</keyword>
<keyword evidence="6" id="KW-0418">Kinase</keyword>
<name>A0ABM7XDU7_9BACT</name>
<evidence type="ECO:0000256" key="5">
    <source>
        <dbReference type="ARBA" id="ARBA00022741"/>
    </source>
</evidence>
<keyword evidence="8" id="KW-0902">Two-component regulatory system</keyword>
<dbReference type="InterPro" id="IPR003661">
    <property type="entry name" value="HisK_dim/P_dom"/>
</dbReference>
<evidence type="ECO:0000313" key="11">
    <source>
        <dbReference type="Proteomes" id="UP001162734"/>
    </source>
</evidence>
<dbReference type="InterPro" id="IPR036890">
    <property type="entry name" value="HATPase_C_sf"/>
</dbReference>
<reference evidence="11" key="1">
    <citation type="journal article" date="2022" name="Int. J. Syst. Evol. Microbiol.">
        <title>Anaeromyxobacter oryzae sp. nov., Anaeromyxobacter diazotrophicus sp. nov. and Anaeromyxobacter paludicola sp. nov., isolated from paddy soils.</title>
        <authorList>
            <person name="Itoh H."/>
            <person name="Xu Z."/>
            <person name="Mise K."/>
            <person name="Masuda Y."/>
            <person name="Ushijima N."/>
            <person name="Hayakawa C."/>
            <person name="Shiratori Y."/>
            <person name="Senoo K."/>
        </authorList>
    </citation>
    <scope>NUCLEOTIDE SEQUENCE [LARGE SCALE GENOMIC DNA]</scope>
    <source>
        <strain evidence="11">Red630</strain>
    </source>
</reference>
<dbReference type="PROSITE" id="PS50109">
    <property type="entry name" value="HIS_KIN"/>
    <property type="match status" value="1"/>
</dbReference>
<evidence type="ECO:0000256" key="7">
    <source>
        <dbReference type="ARBA" id="ARBA00022840"/>
    </source>
</evidence>
<dbReference type="PANTHER" id="PTHR43065">
    <property type="entry name" value="SENSOR HISTIDINE KINASE"/>
    <property type="match status" value="1"/>
</dbReference>
<evidence type="ECO:0000259" key="9">
    <source>
        <dbReference type="PROSITE" id="PS50109"/>
    </source>
</evidence>
<evidence type="ECO:0000313" key="10">
    <source>
        <dbReference type="EMBL" id="BDG10043.1"/>
    </source>
</evidence>
<feature type="domain" description="Histidine kinase" evidence="9">
    <location>
        <begin position="212"/>
        <end position="416"/>
    </location>
</feature>
<comment type="catalytic activity">
    <reaction evidence="1">
        <text>ATP + protein L-histidine = ADP + protein N-phospho-L-histidine.</text>
        <dbReference type="EC" id="2.7.13.3"/>
    </reaction>
</comment>
<keyword evidence="5" id="KW-0547">Nucleotide-binding</keyword>
<dbReference type="PRINTS" id="PR00344">
    <property type="entry name" value="BCTRLSENSOR"/>
</dbReference>
<protein>
    <recommendedName>
        <fullName evidence="2">histidine kinase</fullName>
        <ecNumber evidence="2">2.7.13.3</ecNumber>
    </recommendedName>
</protein>
<keyword evidence="11" id="KW-1185">Reference proteome</keyword>
<accession>A0ABM7XDU7</accession>
<dbReference type="Pfam" id="PF02518">
    <property type="entry name" value="HATPase_c"/>
    <property type="match status" value="1"/>
</dbReference>
<proteinExistence type="predicted"/>
<sequence>MVTAPRALAPLAAGLLGLAGALAATLFLHRAALDSLDRVQEERLRGAGETAAQLLAHVGPDAASLRRVMAANRLEGAYVLSPALTLLADAAGGSGPADLLRVDEGRARRALGGERSVAFGYAVGDAPVATGYFPLTRPDGATWAVLVLEAGASYAAGRTSIHRALLASVGLSALVALVLAAAAQRWARAEARQRREAERASRGDAVARMAAMVAHEIRNPLGVIRGAVELVRARSGAQLGPRDQAALDDVLGEVERLRGLTEDFLDLAREPAIETAPVDLAELAAEAGRGLQASHPAVALRLDELGPLPVEVDRRRMAQVLLNLLLNSAQAGARTIRLRGAREAGGARLVLEDDGPGIAPALEARLFEPFVTGRAEGTGLGLAISRRIVERHGGSLRLLPTGRPGAAFELRLPAAE</sequence>
<dbReference type="PANTHER" id="PTHR43065:SF10">
    <property type="entry name" value="PEROXIDE STRESS-ACTIVATED HISTIDINE KINASE MAK3"/>
    <property type="match status" value="1"/>
</dbReference>
<dbReference type="InterPro" id="IPR003594">
    <property type="entry name" value="HATPase_dom"/>
</dbReference>